<gene>
    <name evidence="1" type="ORF">E1284_29355</name>
</gene>
<organism evidence="1 2">
    <name type="scientific">Actinomadura bangladeshensis</name>
    <dbReference type="NCBI Taxonomy" id="453573"/>
    <lineage>
        <taxon>Bacteria</taxon>
        <taxon>Bacillati</taxon>
        <taxon>Actinomycetota</taxon>
        <taxon>Actinomycetes</taxon>
        <taxon>Streptosporangiales</taxon>
        <taxon>Thermomonosporaceae</taxon>
        <taxon>Actinomadura</taxon>
    </lineage>
</organism>
<dbReference type="Proteomes" id="UP000295431">
    <property type="component" value="Unassembled WGS sequence"/>
</dbReference>
<accession>A0A4R4NJL4</accession>
<dbReference type="RefSeq" id="WP_131943403.1">
    <property type="nucleotide sequence ID" value="NZ_BAAAMX010000046.1"/>
</dbReference>
<dbReference type="OrthoDB" id="5877746at2"/>
<keyword evidence="2" id="KW-1185">Reference proteome</keyword>
<name>A0A4R4NJL4_9ACTN</name>
<dbReference type="Pfam" id="PF26358">
    <property type="entry name" value="EcdD_BsdD_detox"/>
    <property type="match status" value="1"/>
</dbReference>
<dbReference type="InterPro" id="IPR047707">
    <property type="entry name" value="VdcD-like"/>
</dbReference>
<evidence type="ECO:0000313" key="2">
    <source>
        <dbReference type="Proteomes" id="UP000295431"/>
    </source>
</evidence>
<dbReference type="EMBL" id="SMJW01000194">
    <property type="protein sequence ID" value="TDC09531.1"/>
    <property type="molecule type" value="Genomic_DNA"/>
</dbReference>
<comment type="caution">
    <text evidence="1">The sequence shown here is derived from an EMBL/GenBank/DDBJ whole genome shotgun (WGS) entry which is preliminary data.</text>
</comment>
<evidence type="ECO:0000313" key="1">
    <source>
        <dbReference type="EMBL" id="TDC09531.1"/>
    </source>
</evidence>
<sequence length="75" mass="8643">MICPRCAHEAIEMLFASPVPGVWEVLQCERCLYCWRTTEPDRRTRRDRFPDAFKLTAEDIASAPEVPAIPPLRGR</sequence>
<proteinExistence type="predicted"/>
<protein>
    <recommendedName>
        <fullName evidence="3">4-hydroxybenzoate decarboxylase</fullName>
    </recommendedName>
</protein>
<reference evidence="1 2" key="1">
    <citation type="submission" date="2019-03" db="EMBL/GenBank/DDBJ databases">
        <title>Draft genome sequences of novel Actinobacteria.</title>
        <authorList>
            <person name="Sahin N."/>
            <person name="Ay H."/>
            <person name="Saygin H."/>
        </authorList>
    </citation>
    <scope>NUCLEOTIDE SEQUENCE [LARGE SCALE GENOMIC DNA]</scope>
    <source>
        <strain evidence="1 2">DSM 45347</strain>
    </source>
</reference>
<dbReference type="AlphaFoldDB" id="A0A4R4NJL4"/>
<dbReference type="NCBIfam" id="NF041205">
    <property type="entry name" value="VdcD"/>
    <property type="match status" value="1"/>
</dbReference>
<evidence type="ECO:0008006" key="3">
    <source>
        <dbReference type="Google" id="ProtNLM"/>
    </source>
</evidence>